<evidence type="ECO:0000313" key="2">
    <source>
        <dbReference type="EMBL" id="GFO02909.1"/>
    </source>
</evidence>
<keyword evidence="3" id="KW-1185">Reference proteome</keyword>
<evidence type="ECO:0000313" key="3">
    <source>
        <dbReference type="Proteomes" id="UP000735302"/>
    </source>
</evidence>
<evidence type="ECO:0000256" key="1">
    <source>
        <dbReference type="SAM" id="MobiDB-lite"/>
    </source>
</evidence>
<accession>A0AAV4A9J8</accession>
<protein>
    <submittedName>
        <fullName evidence="2">Uncharacterized protein</fullName>
    </submittedName>
</protein>
<organism evidence="2 3">
    <name type="scientific">Plakobranchus ocellatus</name>
    <dbReference type="NCBI Taxonomy" id="259542"/>
    <lineage>
        <taxon>Eukaryota</taxon>
        <taxon>Metazoa</taxon>
        <taxon>Spiralia</taxon>
        <taxon>Lophotrochozoa</taxon>
        <taxon>Mollusca</taxon>
        <taxon>Gastropoda</taxon>
        <taxon>Heterobranchia</taxon>
        <taxon>Euthyneura</taxon>
        <taxon>Panpulmonata</taxon>
        <taxon>Sacoglossa</taxon>
        <taxon>Placobranchoidea</taxon>
        <taxon>Plakobranchidae</taxon>
        <taxon>Plakobranchus</taxon>
    </lineage>
</organism>
<dbReference type="EMBL" id="BLXT01003660">
    <property type="protein sequence ID" value="GFO02909.1"/>
    <property type="molecule type" value="Genomic_DNA"/>
</dbReference>
<feature type="region of interest" description="Disordered" evidence="1">
    <location>
        <begin position="50"/>
        <end position="94"/>
    </location>
</feature>
<reference evidence="2 3" key="1">
    <citation type="journal article" date="2021" name="Elife">
        <title>Chloroplast acquisition without the gene transfer in kleptoplastic sea slugs, Plakobranchus ocellatus.</title>
        <authorList>
            <person name="Maeda T."/>
            <person name="Takahashi S."/>
            <person name="Yoshida T."/>
            <person name="Shimamura S."/>
            <person name="Takaki Y."/>
            <person name="Nagai Y."/>
            <person name="Toyoda A."/>
            <person name="Suzuki Y."/>
            <person name="Arimoto A."/>
            <person name="Ishii H."/>
            <person name="Satoh N."/>
            <person name="Nishiyama T."/>
            <person name="Hasebe M."/>
            <person name="Maruyama T."/>
            <person name="Minagawa J."/>
            <person name="Obokata J."/>
            <person name="Shigenobu S."/>
        </authorList>
    </citation>
    <scope>NUCLEOTIDE SEQUENCE [LARGE SCALE GENOMIC DNA]</scope>
</reference>
<sequence>MLGYETPGRKKQPYGVMYGCVVYVQYGRTERTHVGYFLVGRKTLEKIRRLLGPPSGQGTGGGARTRDRRNPAGLRADSLCTVPPSPHKSMRVKR</sequence>
<dbReference type="AlphaFoldDB" id="A0AAV4A9J8"/>
<dbReference type="Proteomes" id="UP000735302">
    <property type="component" value="Unassembled WGS sequence"/>
</dbReference>
<gene>
    <name evidence="2" type="ORF">PoB_002941400</name>
</gene>
<name>A0AAV4A9J8_9GAST</name>
<proteinExistence type="predicted"/>
<comment type="caution">
    <text evidence="2">The sequence shown here is derived from an EMBL/GenBank/DDBJ whole genome shotgun (WGS) entry which is preliminary data.</text>
</comment>